<comment type="caution">
    <text evidence="2">The sequence shown here is derived from an EMBL/GenBank/DDBJ whole genome shotgun (WGS) entry which is preliminary data.</text>
</comment>
<feature type="compositionally biased region" description="Polar residues" evidence="1">
    <location>
        <begin position="462"/>
        <end position="472"/>
    </location>
</feature>
<evidence type="ECO:0000256" key="1">
    <source>
        <dbReference type="SAM" id="MobiDB-lite"/>
    </source>
</evidence>
<accession>A0A2U3E7W4</accession>
<feature type="compositionally biased region" description="Pro residues" evidence="1">
    <location>
        <begin position="754"/>
        <end position="770"/>
    </location>
</feature>
<protein>
    <submittedName>
        <fullName evidence="2">Uncharacterized protein</fullName>
    </submittedName>
</protein>
<feature type="compositionally biased region" description="Basic residues" evidence="1">
    <location>
        <begin position="93"/>
        <end position="106"/>
    </location>
</feature>
<feature type="region of interest" description="Disordered" evidence="1">
    <location>
        <begin position="87"/>
        <end position="111"/>
    </location>
</feature>
<evidence type="ECO:0000313" key="2">
    <source>
        <dbReference type="EMBL" id="PWI70576.1"/>
    </source>
</evidence>
<feature type="region of interest" description="Disordered" evidence="1">
    <location>
        <begin position="1"/>
        <end position="22"/>
    </location>
</feature>
<feature type="compositionally biased region" description="Polar residues" evidence="1">
    <location>
        <begin position="678"/>
        <end position="693"/>
    </location>
</feature>
<organism evidence="2 3">
    <name type="scientific">Purpureocillium lilacinum</name>
    <name type="common">Paecilomyces lilacinus</name>
    <dbReference type="NCBI Taxonomy" id="33203"/>
    <lineage>
        <taxon>Eukaryota</taxon>
        <taxon>Fungi</taxon>
        <taxon>Dikarya</taxon>
        <taxon>Ascomycota</taxon>
        <taxon>Pezizomycotina</taxon>
        <taxon>Sordariomycetes</taxon>
        <taxon>Hypocreomycetidae</taxon>
        <taxon>Hypocreales</taxon>
        <taxon>Ophiocordycipitaceae</taxon>
        <taxon>Purpureocillium</taxon>
    </lineage>
</organism>
<feature type="compositionally biased region" description="Polar residues" evidence="1">
    <location>
        <begin position="1047"/>
        <end position="1057"/>
    </location>
</feature>
<feature type="region of interest" description="Disordered" evidence="1">
    <location>
        <begin position="668"/>
        <end position="787"/>
    </location>
</feature>
<feature type="compositionally biased region" description="Polar residues" evidence="1">
    <location>
        <begin position="881"/>
        <end position="893"/>
    </location>
</feature>
<feature type="compositionally biased region" description="Polar residues" evidence="1">
    <location>
        <begin position="702"/>
        <end position="711"/>
    </location>
</feature>
<gene>
    <name evidence="2" type="ORF">PCL_12975</name>
</gene>
<name>A0A2U3E7W4_PURLI</name>
<proteinExistence type="predicted"/>
<feature type="region of interest" description="Disordered" evidence="1">
    <location>
        <begin position="1040"/>
        <end position="1060"/>
    </location>
</feature>
<dbReference type="Proteomes" id="UP000245956">
    <property type="component" value="Unassembled WGS sequence"/>
</dbReference>
<feature type="region of interest" description="Disordered" evidence="1">
    <location>
        <begin position="594"/>
        <end position="629"/>
    </location>
</feature>
<sequence>MRGCSSRLEKSGGELTTRSGGQRAGGRAFFLIPAVTWATPWSTETLAEPTPHDSATAARPAALVLELLGPGGHMGTERSCLRIAASRSTLRSTSRRNRRKGKRASLRRSADELSWNAAGSTPVAGVPGPGWHGMAGLAWTGMAFCVGSAHGPPMHARKRCWIRARYRYLRLLLRLRLQELLLRLRCACTPAGDGDGDSQPAGRERDARTPLPSLSFLPFLNFWSRLAIDALLASPAPSLPAPTAGPSLRPRCGATRRVRSRSAPALPPLPALTCKHKARQSRRFACFRVVVLSVQRVQGSRWRLLRSADCSNRTTKAHTLLPPGYCLLREGRHNATCPRVILKHPKRVPPVVMSMSRGPQANLSAGLTAKGLPLVATPASWTPNFRLYFARVVSCAWPVLMGGSALAPPSLSRPPVRATRRNQHAMRQATLRGLVTVEVSTAPADALLQFYAPSVTLGLSAPTPQDPSTSSQEEQKTHFAPATNAQLLEGWERYFVSPSQSATDTADRPFGFARRRRFERPHLTVAMASNVQDRALGPRVSALPARLPGWPPRPPPVLVFALRELSWKCPCIAEQAVVPNAIPAERARFSIACHQKPPSTTGHQHGRPARTAVETGGGQGRRPQRPLIGSWPEISSGSLLFRLPCWLRCLKAAAPLDHGVLPGTGAGARDAGGLSTEGEAQNNSSTQNLTSGLSARRPGTSAHATQSTSITVGLEDGSLSPSTQVRRTPGSQYRNSIQDGWLVSRPRKKTSPHPSYPPPGNNLYEQPPPVRQRQHQRHRDGLQPWCRTDTCPSRRALLPIQSVRHQGVAGTRPTTQGLRACDRLSANQTAELPHTSRDAFLPFVTGGRGPPQPSRQGARATPRSAHTVVAAHEDAREPNTAPCNNLETGSNSRGLPIGTPLTQADAWDGPQAPASARTTVEHKDALQHAAGPSRQKAWAPDLRNTIGASPSWTLDFWTIPPSTPSGQSLASPATCGLCRRSRSIHFHDGLPHSPRLRIVHACGCKLEGPNRSFATLNLFSIMRCTVAKLEEVLERTGFAQPPRLSPAQASSHSSQGLYSRDGLGGTREICNREATKYATAATSLVLTTPILLPWALPPRVLAASVVFKRTANDVKTFIRTPVCTV</sequence>
<dbReference type="EMBL" id="LCWV01000009">
    <property type="protein sequence ID" value="PWI70576.1"/>
    <property type="molecule type" value="Genomic_DNA"/>
</dbReference>
<reference evidence="2 3" key="1">
    <citation type="journal article" date="2016" name="Front. Microbiol.">
        <title>Genome and transcriptome sequences reveal the specific parasitism of the nematophagous Purpureocillium lilacinum 36-1.</title>
        <authorList>
            <person name="Xie J."/>
            <person name="Li S."/>
            <person name="Mo C."/>
            <person name="Xiao X."/>
            <person name="Peng D."/>
            <person name="Wang G."/>
            <person name="Xiao Y."/>
        </authorList>
    </citation>
    <scope>NUCLEOTIDE SEQUENCE [LARGE SCALE GENOMIC DNA]</scope>
    <source>
        <strain evidence="2 3">36-1</strain>
    </source>
</reference>
<feature type="region of interest" description="Disordered" evidence="1">
    <location>
        <begin position="459"/>
        <end position="479"/>
    </location>
</feature>
<dbReference type="AlphaFoldDB" id="A0A2U3E7W4"/>
<evidence type="ECO:0000313" key="3">
    <source>
        <dbReference type="Proteomes" id="UP000245956"/>
    </source>
</evidence>
<feature type="region of interest" description="Disordered" evidence="1">
    <location>
        <begin position="828"/>
        <end position="937"/>
    </location>
</feature>
<feature type="compositionally biased region" description="Polar residues" evidence="1">
    <location>
        <begin position="719"/>
        <end position="738"/>
    </location>
</feature>